<keyword evidence="3" id="KW-1185">Reference proteome</keyword>
<evidence type="ECO:0000313" key="2">
    <source>
        <dbReference type="EMBL" id="KIW34738.1"/>
    </source>
</evidence>
<evidence type="ECO:0008006" key="4">
    <source>
        <dbReference type="Google" id="ProtNLM"/>
    </source>
</evidence>
<reference evidence="2 3" key="1">
    <citation type="submission" date="2015-01" db="EMBL/GenBank/DDBJ databases">
        <title>The Genome Sequence of Cladophialophora immunda CBS83496.</title>
        <authorList>
            <consortium name="The Broad Institute Genomics Platform"/>
            <person name="Cuomo C."/>
            <person name="de Hoog S."/>
            <person name="Gorbushina A."/>
            <person name="Stielow B."/>
            <person name="Teixiera M."/>
            <person name="Abouelleil A."/>
            <person name="Chapman S.B."/>
            <person name="Priest M."/>
            <person name="Young S.K."/>
            <person name="Wortman J."/>
            <person name="Nusbaum C."/>
            <person name="Birren B."/>
        </authorList>
    </citation>
    <scope>NUCLEOTIDE SEQUENCE [LARGE SCALE GENOMIC DNA]</scope>
    <source>
        <strain evidence="2 3">CBS 83496</strain>
    </source>
</reference>
<name>A0A0D2CUB0_9EURO</name>
<dbReference type="HOGENOM" id="CLU_785273_0_0_1"/>
<protein>
    <recommendedName>
        <fullName evidence="4">MalT-like TPR region domain-containing protein</fullName>
    </recommendedName>
</protein>
<sequence length="353" mass="40299">MYASDGQYSRAEAQIASVCQGWEHEFRPDSLHYAWGLTLWASALQGLQELPTALAKMQVAKAMYTERLGQFHLDTLHANRQLAGIYESMGQLTEAEELLQHTKYGHELTITEDECPPDYLSTLLDLSGAMPYAQNLYSVESSQYLECLRAQNDIKRYQGDWQQVENISRDALRLSLSLYGSGHWQTLTFRAVLAESMCELGLWAEAETTALEALEESHGVEGSSRGWRLKCLSVLGSAYELQGRNDIGVDTFLQALELSREIYGNDHRHTQIAEIWLAQSIKDLTDRRDVDVGALEPVYRKVRDTWMRAYGSEDPRTIEARARYAHLLSESWKENEEEEEEEEEEEGNSRMQS</sequence>
<evidence type="ECO:0000313" key="3">
    <source>
        <dbReference type="Proteomes" id="UP000054466"/>
    </source>
</evidence>
<feature type="compositionally biased region" description="Acidic residues" evidence="1">
    <location>
        <begin position="335"/>
        <end position="346"/>
    </location>
</feature>
<accession>A0A0D2CUB0</accession>
<dbReference type="RefSeq" id="XP_016254954.1">
    <property type="nucleotide sequence ID" value="XM_016388026.1"/>
</dbReference>
<dbReference type="InterPro" id="IPR011990">
    <property type="entry name" value="TPR-like_helical_dom_sf"/>
</dbReference>
<proteinExistence type="predicted"/>
<dbReference type="PANTHER" id="PTHR46082">
    <property type="entry name" value="ATP/GTP-BINDING PROTEIN-RELATED"/>
    <property type="match status" value="1"/>
</dbReference>
<gene>
    <name evidence="2" type="ORF">PV07_01496</name>
</gene>
<dbReference type="GeneID" id="27340690"/>
<dbReference type="Pfam" id="PF13374">
    <property type="entry name" value="TPR_10"/>
    <property type="match status" value="1"/>
</dbReference>
<dbReference type="PANTHER" id="PTHR46082:SF6">
    <property type="entry name" value="AAA+ ATPASE DOMAIN-CONTAINING PROTEIN-RELATED"/>
    <property type="match status" value="1"/>
</dbReference>
<dbReference type="EMBL" id="KN847040">
    <property type="protein sequence ID" value="KIW34738.1"/>
    <property type="molecule type" value="Genomic_DNA"/>
</dbReference>
<dbReference type="InterPro" id="IPR053137">
    <property type="entry name" value="NLR-like"/>
</dbReference>
<dbReference type="Gene3D" id="1.25.40.10">
    <property type="entry name" value="Tetratricopeptide repeat domain"/>
    <property type="match status" value="2"/>
</dbReference>
<dbReference type="STRING" id="569365.A0A0D2CUB0"/>
<dbReference type="AlphaFoldDB" id="A0A0D2CUB0"/>
<feature type="region of interest" description="Disordered" evidence="1">
    <location>
        <begin position="329"/>
        <end position="353"/>
    </location>
</feature>
<evidence type="ECO:0000256" key="1">
    <source>
        <dbReference type="SAM" id="MobiDB-lite"/>
    </source>
</evidence>
<dbReference type="SUPFAM" id="SSF48452">
    <property type="entry name" value="TPR-like"/>
    <property type="match status" value="2"/>
</dbReference>
<dbReference type="VEuPathDB" id="FungiDB:PV07_01496"/>
<organism evidence="2 3">
    <name type="scientific">Cladophialophora immunda</name>
    <dbReference type="NCBI Taxonomy" id="569365"/>
    <lineage>
        <taxon>Eukaryota</taxon>
        <taxon>Fungi</taxon>
        <taxon>Dikarya</taxon>
        <taxon>Ascomycota</taxon>
        <taxon>Pezizomycotina</taxon>
        <taxon>Eurotiomycetes</taxon>
        <taxon>Chaetothyriomycetidae</taxon>
        <taxon>Chaetothyriales</taxon>
        <taxon>Herpotrichiellaceae</taxon>
        <taxon>Cladophialophora</taxon>
    </lineage>
</organism>
<dbReference type="Proteomes" id="UP000054466">
    <property type="component" value="Unassembled WGS sequence"/>
</dbReference>